<protein>
    <submittedName>
        <fullName evidence="1">Uncharacterized protein</fullName>
    </submittedName>
</protein>
<organism evidence="1 2">
    <name type="scientific">Paramicrosporidium saccamoebae</name>
    <dbReference type="NCBI Taxonomy" id="1246581"/>
    <lineage>
        <taxon>Eukaryota</taxon>
        <taxon>Fungi</taxon>
        <taxon>Fungi incertae sedis</taxon>
        <taxon>Cryptomycota</taxon>
        <taxon>Cryptomycota incertae sedis</taxon>
        <taxon>Paramicrosporidium</taxon>
    </lineage>
</organism>
<comment type="caution">
    <text evidence="1">The sequence shown here is derived from an EMBL/GenBank/DDBJ whole genome shotgun (WGS) entry which is preliminary data.</text>
</comment>
<dbReference type="AlphaFoldDB" id="A0A2H9TFV5"/>
<keyword evidence="2" id="KW-1185">Reference proteome</keyword>
<reference evidence="1 2" key="1">
    <citation type="submission" date="2016-10" db="EMBL/GenBank/DDBJ databases">
        <title>The genome of Paramicrosporidium saccamoebae is the missing link in understanding Cryptomycota and Microsporidia evolution.</title>
        <authorList>
            <person name="Quandt C.A."/>
            <person name="Beaudet D."/>
            <person name="Corsaro D."/>
            <person name="Michel R."/>
            <person name="Corradi N."/>
            <person name="James T."/>
        </authorList>
    </citation>
    <scope>NUCLEOTIDE SEQUENCE [LARGE SCALE GENOMIC DNA]</scope>
    <source>
        <strain evidence="1 2">KSL3</strain>
    </source>
</reference>
<evidence type="ECO:0000313" key="1">
    <source>
        <dbReference type="EMBL" id="PJF16668.1"/>
    </source>
</evidence>
<dbReference type="EMBL" id="MTSL01000209">
    <property type="protein sequence ID" value="PJF16668.1"/>
    <property type="molecule type" value="Genomic_DNA"/>
</dbReference>
<gene>
    <name evidence="1" type="ORF">PSACC_03513</name>
</gene>
<dbReference type="Proteomes" id="UP000240830">
    <property type="component" value="Unassembled WGS sequence"/>
</dbReference>
<name>A0A2H9TFV5_9FUNG</name>
<evidence type="ECO:0000313" key="2">
    <source>
        <dbReference type="Proteomes" id="UP000240830"/>
    </source>
</evidence>
<accession>A0A2H9TFV5</accession>
<proteinExistence type="predicted"/>
<sequence>MDSLPLEIAEGVPCEQPQLIPLKRKAAPIGPADKVAQLVQKHPEIPKQALTLRRTQISWMKERQKERNALISACTKILTVESDASKVQLLHQEATRKVTDFDCQLLVDYQKLADEQSTLLRSAGLVVIKPPPLSRDDFIENRNILRLLLINHT</sequence>